<evidence type="ECO:0000313" key="2">
    <source>
        <dbReference type="Proteomes" id="UP000054928"/>
    </source>
</evidence>
<dbReference type="AlphaFoldDB" id="A0A0P1AKZ4"/>
<dbReference type="OMA" id="WNDCASI"/>
<proteinExistence type="predicted"/>
<name>A0A0P1AKZ4_PLAHL</name>
<organism evidence="1 2">
    <name type="scientific">Plasmopara halstedii</name>
    <name type="common">Downy mildew of sunflower</name>
    <dbReference type="NCBI Taxonomy" id="4781"/>
    <lineage>
        <taxon>Eukaryota</taxon>
        <taxon>Sar</taxon>
        <taxon>Stramenopiles</taxon>
        <taxon>Oomycota</taxon>
        <taxon>Peronosporomycetes</taxon>
        <taxon>Peronosporales</taxon>
        <taxon>Peronosporaceae</taxon>
        <taxon>Plasmopara</taxon>
    </lineage>
</organism>
<dbReference type="Proteomes" id="UP000054928">
    <property type="component" value="Unassembled WGS sequence"/>
</dbReference>
<dbReference type="GeneID" id="36407311"/>
<reference evidence="2" key="1">
    <citation type="submission" date="2014-09" db="EMBL/GenBank/DDBJ databases">
        <authorList>
            <person name="Sharma Rahul"/>
            <person name="Thines Marco"/>
        </authorList>
    </citation>
    <scope>NUCLEOTIDE SEQUENCE [LARGE SCALE GENOMIC DNA]</scope>
</reference>
<dbReference type="RefSeq" id="XP_024578313.1">
    <property type="nucleotide sequence ID" value="XM_024727768.1"/>
</dbReference>
<protein>
    <submittedName>
        <fullName evidence="1">Uncharacterized protein</fullName>
    </submittedName>
</protein>
<sequence length="608" mass="68268">MVVIAPTPDIQLQRTSYDDLNAALVITQQPPDTWYKDQYGRKATFELKVERTMKFCTQCVRQRLLTVQLLYETGKVVEKQEILHIMSGQCLDTKNQSTLAMRIAEVSKNHLNRRFRIKLTAPTCTNNCKFETSVVSRPILVLSKKKKRPGKHNKETDTLSANAKKIKRMPKRRKSHDSLDTLETATIIDNVEVKLKPSLRTANATAPFTPETPNLSLWANAAFDLLYKLQWQRDVASKNDNRNAKLKDLLVTRLSRTYKCPSCLETYGQIPMHREDCDLKLLLEQNETETTTSDVVPKNLSSSHTLLWSSDALLNWPIQTKTLHTQTNVNKCILPPYQKEHEVIDIQAPVHKDILAASNASFHVHSWNDCASISKLFHSTSYGDIKPFKSESTPAVHRSGVLPPVSTLSCNFSSLCSATKMQQTDIDSSLPSQRLSVLLAVSKGLSVPAVDLFRESEAALRNDGSIVCSMSSMNLSEFFRPNLENQALNGMQFPLSAMLSPGGIENCEKNVQMVLVHDFQGCGFPALDIALNLVGFYQLLTETCIKPADLSFTPHIFSLPEEMLQELEGTIAEWTSNSTHCIQRDVTHNEAEVSLAKLKSAVLQRIRK</sequence>
<evidence type="ECO:0000313" key="1">
    <source>
        <dbReference type="EMBL" id="CEG41944.1"/>
    </source>
</evidence>
<keyword evidence="2" id="KW-1185">Reference proteome</keyword>
<dbReference type="EMBL" id="CCYD01000610">
    <property type="protein sequence ID" value="CEG41944.1"/>
    <property type="molecule type" value="Genomic_DNA"/>
</dbReference>
<accession>A0A0P1AKZ4</accession>
<dbReference type="OrthoDB" id="77819at2759"/>